<dbReference type="GeneTree" id="ENSGT00940000167812"/>
<feature type="region of interest" description="Disordered" evidence="1">
    <location>
        <begin position="195"/>
        <end position="217"/>
    </location>
</feature>
<feature type="compositionally biased region" description="Basic and acidic residues" evidence="1">
    <location>
        <begin position="759"/>
        <end position="794"/>
    </location>
</feature>
<evidence type="ECO:0000313" key="2">
    <source>
        <dbReference type="Ensembl" id="ENSGACP00000065993.1"/>
    </source>
</evidence>
<protein>
    <recommendedName>
        <fullName evidence="4">Proline rich 33</fullName>
    </recommendedName>
</protein>
<feature type="compositionally biased region" description="Basic and acidic residues" evidence="1">
    <location>
        <begin position="715"/>
        <end position="751"/>
    </location>
</feature>
<evidence type="ECO:0000313" key="3">
    <source>
        <dbReference type="Proteomes" id="UP000007635"/>
    </source>
</evidence>
<feature type="region of interest" description="Disordered" evidence="1">
    <location>
        <begin position="710"/>
        <end position="823"/>
    </location>
</feature>
<dbReference type="Ensembl" id="ENSGACT00000060717.1">
    <property type="protein sequence ID" value="ENSGACP00000071337.1"/>
    <property type="gene ID" value="ENSGACG00000028518.1"/>
</dbReference>
<proteinExistence type="predicted"/>
<dbReference type="Ensembl" id="ENSGACT00000081375.1">
    <property type="protein sequence ID" value="ENSGACP00000062159.1"/>
    <property type="gene ID" value="ENSGACG00000028518.1"/>
</dbReference>
<sequence>MAVAYCSLAESSLLSQHYTPPLLPKPRKDNVRLQKLLKRTTKKKASFQASQPAALFRSSLSPVNEASPDLEHSDHSTLPKTLEAPFGCHSIQPPPRFTVRPLYQHVGSPYPHRITLGRGARSSPQAVGTLSHSQLITTISTSIPLAGDTSAPGPVVELAVPQISLPTCYIPEAAKKPAFSIFAETHVIVKLGAAGETPKTKSPGPTSHSETGGPAVVRPLTVLTLCGKSKSPRPTFKATEHSRLPKPMFDVPQIRLYTTSTSHYKSSRTPPVYGTPGLTAIGSTVPQSKTPTETKPDLTSASAGRRGTTTTAQLPIMGTDSPRKTTTSKIKRGTKVTADITVITPKAKMKRATPTFGFKRASPTAEIKGATPTAKMKGSIPTAEIKTATLTAERVKTPTFEFQTTSPWWPRTPAYHLSRATTPAFEVSKPNPRLFAVSPITVELERSRTPHSVPAMGNISASQSIKALEPKPTEIIVNGDIYSEIVSAVKPIQQCITKSKLESDLTRGTASPVNTSTAEPKTLVVIPHSNNQRPKTPTYEASRLMTTSPGYKRPRTLTRGILPFVLSPIVFQRPKTLTKKNEKSNSGYRGLTPAEYAAHGGIRTYCPAFDIFGSKTEEEGAAAKEESAECKTTSQESSVKKPKETLNDVDKPHMEAKKDTITLSIATIIVSQESDASRTTSKQKTSMVFCQTAEDQEKTVIQKTAMAQFPAAEGKSLEKKKIETQVREVAKPKLKPSEAKHPASNSDEKDPLMAPRKLLGKDKVQECGTETKTDVSDNKELAKPVDATRAKAEDSEQSTALPAKMSTIESTGTKGKETKAESASLVKSATEIKEGDESLLPKPLLKVIQGPEGVKSKLSGWSRLKKHMVMEQEEPKFPDIRSQKEIAGPEQSEAQKAPTEMDFDEPVTPDENRPKDPPVATKMWEAVLFQMFSTKETILHQIELNKSKEEKDEGREEESKEVPSFAHRLPVLLFSPRFDAKRLKEAAWRPVMKISTVFEMGLIGRKVKDEEPKDFNRTARRFTATSANKI</sequence>
<dbReference type="Proteomes" id="UP000007635">
    <property type="component" value="Chromosome Y"/>
</dbReference>
<feature type="region of interest" description="Disordered" evidence="1">
    <location>
        <begin position="262"/>
        <end position="331"/>
    </location>
</feature>
<feature type="compositionally biased region" description="Basic and acidic residues" evidence="1">
    <location>
        <begin position="869"/>
        <end position="884"/>
    </location>
</feature>
<dbReference type="Ensembl" id="ENSGACT00000052174.1">
    <property type="protein sequence ID" value="ENSGACP00000034694.1"/>
    <property type="gene ID" value="ENSGACG00000028518.1"/>
</dbReference>
<organism evidence="2 3">
    <name type="scientific">Gasterosteus aculeatus aculeatus</name>
    <name type="common">three-spined stickleback</name>
    <dbReference type="NCBI Taxonomy" id="481459"/>
    <lineage>
        <taxon>Eukaryota</taxon>
        <taxon>Metazoa</taxon>
        <taxon>Chordata</taxon>
        <taxon>Craniata</taxon>
        <taxon>Vertebrata</taxon>
        <taxon>Euteleostomi</taxon>
        <taxon>Actinopterygii</taxon>
        <taxon>Neopterygii</taxon>
        <taxon>Teleostei</taxon>
        <taxon>Neoteleostei</taxon>
        <taxon>Acanthomorphata</taxon>
        <taxon>Eupercaria</taxon>
        <taxon>Perciformes</taxon>
        <taxon>Cottioidei</taxon>
        <taxon>Gasterosteales</taxon>
        <taxon>Gasterosteidae</taxon>
        <taxon>Gasterosteus</taxon>
    </lineage>
</organism>
<feature type="compositionally biased region" description="Low complexity" evidence="1">
    <location>
        <begin position="299"/>
        <end position="312"/>
    </location>
</feature>
<dbReference type="Ensembl" id="ENSGACT00000073889.1">
    <property type="protein sequence ID" value="ENSGACP00000065993.1"/>
    <property type="gene ID" value="ENSGACG00000028518.1"/>
</dbReference>
<dbReference type="Pfam" id="PF15485">
    <property type="entry name" value="DUF4643"/>
    <property type="match status" value="1"/>
</dbReference>
<feature type="region of interest" description="Disordered" evidence="1">
    <location>
        <begin position="623"/>
        <end position="643"/>
    </location>
</feature>
<feature type="compositionally biased region" description="Polar residues" evidence="1">
    <location>
        <begin position="281"/>
        <end position="293"/>
    </location>
</feature>
<reference evidence="2 3" key="1">
    <citation type="journal article" date="2021" name="G3 (Bethesda)">
        <title>Improved contiguity of the threespine stickleback genome using long-read sequencing.</title>
        <authorList>
            <person name="Nath S."/>
            <person name="Shaw D.E."/>
            <person name="White M.A."/>
        </authorList>
    </citation>
    <scope>NUCLEOTIDE SEQUENCE [LARGE SCALE GENOMIC DNA]</scope>
    <source>
        <strain evidence="2 3">Lake Benthic</strain>
    </source>
</reference>
<reference evidence="2" key="2">
    <citation type="submission" date="2025-05" db="UniProtKB">
        <authorList>
            <consortium name="Ensembl"/>
        </authorList>
    </citation>
    <scope>IDENTIFICATION</scope>
</reference>
<accession>A0AAQ4RTS2</accession>
<dbReference type="PANTHER" id="PTHR38004">
    <property type="entry name" value="PROLINE-RICH PROTEIN 33"/>
    <property type="match status" value="1"/>
</dbReference>
<dbReference type="InterPro" id="IPR028004">
    <property type="entry name" value="DUF4643"/>
</dbReference>
<name>A0AAQ4RTS2_GASAC</name>
<feature type="region of interest" description="Disordered" evidence="1">
    <location>
        <begin position="869"/>
        <end position="917"/>
    </location>
</feature>
<evidence type="ECO:0008006" key="4">
    <source>
        <dbReference type="Google" id="ProtNLM"/>
    </source>
</evidence>
<keyword evidence="3" id="KW-1185">Reference proteome</keyword>
<dbReference type="PANTHER" id="PTHR38004:SF1">
    <property type="entry name" value="PROLINE-RICH PROTEIN 33"/>
    <property type="match status" value="1"/>
</dbReference>
<evidence type="ECO:0000256" key="1">
    <source>
        <dbReference type="SAM" id="MobiDB-lite"/>
    </source>
</evidence>
<dbReference type="AlphaFoldDB" id="A0AAQ4RTS2"/>
<dbReference type="Ensembl" id="ENSGACT00000035289.1">
    <property type="protein sequence ID" value="ENSGACP00000047850.1"/>
    <property type="gene ID" value="ENSGACG00000028518.1"/>
</dbReference>